<dbReference type="CDD" id="cd01983">
    <property type="entry name" value="SIMIBI"/>
    <property type="match status" value="1"/>
</dbReference>
<evidence type="ECO:0008006" key="3">
    <source>
        <dbReference type="Google" id="ProtNLM"/>
    </source>
</evidence>
<dbReference type="OrthoDB" id="5615423at2"/>
<accession>A0A1I6MSE0</accession>
<keyword evidence="2" id="KW-1185">Reference proteome</keyword>
<sequence length="226" mass="25210">MNAPIIFVSGSKGGVGKSITSMAVLDYLATNHKFLKFVEADTTNPDVWKSYGKVIESEGVDLDDVEGWIHLVNVCDTHPFKAIVVNTPARNNNGVRDHGAILLNALAELGRPLITLWIINRQRDSVDLLKEYMELMPGGVIHVVRNGYFGEERKFELFEKSPVRDAVLQQSGKSLFLPDLADRVTDELYSKRITLGEAAQQLKLGDRTELQRWRSAVGEMLMSIGL</sequence>
<dbReference type="EMBL" id="FOZL01000001">
    <property type="protein sequence ID" value="SFS18663.1"/>
    <property type="molecule type" value="Genomic_DNA"/>
</dbReference>
<name>A0A1I6MSE0_9BACT</name>
<proteinExistence type="predicted"/>
<dbReference type="InterPro" id="IPR027417">
    <property type="entry name" value="P-loop_NTPase"/>
</dbReference>
<dbReference type="RefSeq" id="WP_089841136.1">
    <property type="nucleotide sequence ID" value="NZ_FOZL01000001.1"/>
</dbReference>
<evidence type="ECO:0000313" key="1">
    <source>
        <dbReference type="EMBL" id="SFS18663.1"/>
    </source>
</evidence>
<gene>
    <name evidence="1" type="ORF">SAMN05421771_3528</name>
</gene>
<dbReference type="AlphaFoldDB" id="A0A1I6MSE0"/>
<reference evidence="1 2" key="1">
    <citation type="submission" date="2016-10" db="EMBL/GenBank/DDBJ databases">
        <authorList>
            <person name="de Groot N.N."/>
        </authorList>
    </citation>
    <scope>NUCLEOTIDE SEQUENCE [LARGE SCALE GENOMIC DNA]</scope>
    <source>
        <strain evidence="1 2">DSM 21001</strain>
    </source>
</reference>
<dbReference type="Proteomes" id="UP000199024">
    <property type="component" value="Unassembled WGS sequence"/>
</dbReference>
<dbReference type="STRING" id="474950.SAMN05421771_3528"/>
<organism evidence="1 2">
    <name type="scientific">Granulicella pectinivorans</name>
    <dbReference type="NCBI Taxonomy" id="474950"/>
    <lineage>
        <taxon>Bacteria</taxon>
        <taxon>Pseudomonadati</taxon>
        <taxon>Acidobacteriota</taxon>
        <taxon>Terriglobia</taxon>
        <taxon>Terriglobales</taxon>
        <taxon>Acidobacteriaceae</taxon>
        <taxon>Granulicella</taxon>
    </lineage>
</organism>
<dbReference type="SUPFAM" id="SSF52540">
    <property type="entry name" value="P-loop containing nucleoside triphosphate hydrolases"/>
    <property type="match status" value="1"/>
</dbReference>
<evidence type="ECO:0000313" key="2">
    <source>
        <dbReference type="Proteomes" id="UP000199024"/>
    </source>
</evidence>
<protein>
    <recommendedName>
        <fullName evidence="3">CobQ/CobB/MinD/ParA nucleotide binding domain-containing protein</fullName>
    </recommendedName>
</protein>